<evidence type="ECO:0000313" key="3">
    <source>
        <dbReference type="Proteomes" id="UP001334248"/>
    </source>
</evidence>
<gene>
    <name evidence="2" type="ORF">PMZ80_008216</name>
</gene>
<evidence type="ECO:0000256" key="1">
    <source>
        <dbReference type="SAM" id="MobiDB-lite"/>
    </source>
</evidence>
<feature type="region of interest" description="Disordered" evidence="1">
    <location>
        <begin position="1"/>
        <end position="79"/>
    </location>
</feature>
<proteinExistence type="predicted"/>
<organism evidence="2 3">
    <name type="scientific">Knufia obscura</name>
    <dbReference type="NCBI Taxonomy" id="1635080"/>
    <lineage>
        <taxon>Eukaryota</taxon>
        <taxon>Fungi</taxon>
        <taxon>Dikarya</taxon>
        <taxon>Ascomycota</taxon>
        <taxon>Pezizomycotina</taxon>
        <taxon>Eurotiomycetes</taxon>
        <taxon>Chaetothyriomycetidae</taxon>
        <taxon>Chaetothyriales</taxon>
        <taxon>Trichomeriaceae</taxon>
        <taxon>Knufia</taxon>
    </lineage>
</organism>
<dbReference type="EMBL" id="JAVHJV010000010">
    <property type="protein sequence ID" value="KAK5939834.1"/>
    <property type="molecule type" value="Genomic_DNA"/>
</dbReference>
<evidence type="ECO:0000313" key="2">
    <source>
        <dbReference type="EMBL" id="KAK5939834.1"/>
    </source>
</evidence>
<sequence>MSANKNRDRQPQMNISGYNPLSAGQASTTDAGARYSRCGQPPKIKPPTERPPPPKPKDGNDKPPPPPKGPRVPSIPGVD</sequence>
<dbReference type="RefSeq" id="XP_064727924.1">
    <property type="nucleotide sequence ID" value="XM_064876617.1"/>
</dbReference>
<keyword evidence="3" id="KW-1185">Reference proteome</keyword>
<dbReference type="Proteomes" id="UP001334248">
    <property type="component" value="Unassembled WGS sequence"/>
</dbReference>
<feature type="compositionally biased region" description="Polar residues" evidence="1">
    <location>
        <begin position="11"/>
        <end position="30"/>
    </location>
</feature>
<reference evidence="2 3" key="1">
    <citation type="journal article" date="2023" name="Res Sq">
        <title>Genomic and morphological characterization of Knufia obscura isolated from the Mars 2020 spacecraft assembly facility.</title>
        <authorList>
            <person name="Chander A.M."/>
            <person name="Teixeira M.M."/>
            <person name="Singh N.K."/>
            <person name="Williams M.P."/>
            <person name="Parker C.W."/>
            <person name="Leo P."/>
            <person name="Stajich J.E."/>
            <person name="Torok T."/>
            <person name="Tighe S."/>
            <person name="Mason C.E."/>
            <person name="Venkateswaran K."/>
        </authorList>
    </citation>
    <scope>NUCLEOTIDE SEQUENCE [LARGE SCALE GENOMIC DNA]</scope>
    <source>
        <strain evidence="2 3">CCFEE 5817</strain>
    </source>
</reference>
<feature type="compositionally biased region" description="Basic and acidic residues" evidence="1">
    <location>
        <begin position="1"/>
        <end position="10"/>
    </location>
</feature>
<feature type="compositionally biased region" description="Pro residues" evidence="1">
    <location>
        <begin position="43"/>
        <end position="54"/>
    </location>
</feature>
<comment type="caution">
    <text evidence="2">The sequence shown here is derived from an EMBL/GenBank/DDBJ whole genome shotgun (WGS) entry which is preliminary data.</text>
</comment>
<protein>
    <submittedName>
        <fullName evidence="2">Uncharacterized protein</fullName>
    </submittedName>
</protein>
<dbReference type="GeneID" id="90001665"/>
<name>A0ABR0RIA6_9EURO</name>
<accession>A0ABR0RIA6</accession>